<evidence type="ECO:0000313" key="2">
    <source>
        <dbReference type="Proteomes" id="UP001163603"/>
    </source>
</evidence>
<name>A0ACC0XRH9_9ROSI</name>
<accession>A0ACC0XRH9</accession>
<protein>
    <submittedName>
        <fullName evidence="1">Uncharacterized protein</fullName>
    </submittedName>
</protein>
<dbReference type="EMBL" id="CM047746">
    <property type="protein sequence ID" value="KAJ0020927.1"/>
    <property type="molecule type" value="Genomic_DNA"/>
</dbReference>
<keyword evidence="2" id="KW-1185">Reference proteome</keyword>
<sequence length="474" mass="54064">MLGLEANVILACPLVCLSMLWLFGVTGELRELKFEPIVICTPIEKRDTFRGSQLIDEDIVCFQKSHAVESAEQYRYPNVPSFLDYVHNQQVVFHFRSLEKRKEDDFCLEMSKLFTYDVVVETVAQILNLDDPSKIRLTSYNSYSQQPNPQPIKYRDVDHLADMLIQHDQTSDILYYEVLDIPLPELESLKFLKVAFHHDMKYEVELSHPNAEPWLLEVFYRKIYKNLEGIEKETPAGKKGAEEATSEVIMSLTRLGENFNRQVEQIGLQNILENPAAALELSKRLRFTGMKDLKNDLSDELMASMPPEVSIVRMLENRMSNLSVEVTLSSSKLAEAKAKLKSYESSEQKASSSQQKAVFLEAELIRKQAENEALKNQAIVSGQKASSSQQKALFLEAELIKKQPENEALKNQAIVSKQKASSSEQRALFLEAKLVRNEAENEVLKNQAIASEQKASRFEQKALLLARTILKRDK</sequence>
<dbReference type="Proteomes" id="UP001163603">
    <property type="component" value="Chromosome 11"/>
</dbReference>
<reference evidence="2" key="1">
    <citation type="journal article" date="2023" name="G3 (Bethesda)">
        <title>Genome assembly and association tests identify interacting loci associated with vigor, precocity, and sex in interspecific pistachio rootstocks.</title>
        <authorList>
            <person name="Palmer W."/>
            <person name="Jacygrad E."/>
            <person name="Sagayaradj S."/>
            <person name="Cavanaugh K."/>
            <person name="Han R."/>
            <person name="Bertier L."/>
            <person name="Beede B."/>
            <person name="Kafkas S."/>
            <person name="Golino D."/>
            <person name="Preece J."/>
            <person name="Michelmore R."/>
        </authorList>
    </citation>
    <scope>NUCLEOTIDE SEQUENCE [LARGE SCALE GENOMIC DNA]</scope>
</reference>
<proteinExistence type="predicted"/>
<organism evidence="1 2">
    <name type="scientific">Pistacia integerrima</name>
    <dbReference type="NCBI Taxonomy" id="434235"/>
    <lineage>
        <taxon>Eukaryota</taxon>
        <taxon>Viridiplantae</taxon>
        <taxon>Streptophyta</taxon>
        <taxon>Embryophyta</taxon>
        <taxon>Tracheophyta</taxon>
        <taxon>Spermatophyta</taxon>
        <taxon>Magnoliopsida</taxon>
        <taxon>eudicotyledons</taxon>
        <taxon>Gunneridae</taxon>
        <taxon>Pentapetalae</taxon>
        <taxon>rosids</taxon>
        <taxon>malvids</taxon>
        <taxon>Sapindales</taxon>
        <taxon>Anacardiaceae</taxon>
        <taxon>Pistacia</taxon>
    </lineage>
</organism>
<gene>
    <name evidence="1" type="ORF">Pint_31589</name>
</gene>
<comment type="caution">
    <text evidence="1">The sequence shown here is derived from an EMBL/GenBank/DDBJ whole genome shotgun (WGS) entry which is preliminary data.</text>
</comment>
<evidence type="ECO:0000313" key="1">
    <source>
        <dbReference type="EMBL" id="KAJ0020927.1"/>
    </source>
</evidence>